<evidence type="ECO:0000313" key="2">
    <source>
        <dbReference type="EMBL" id="CDW17668.1"/>
    </source>
</evidence>
<protein>
    <recommendedName>
        <fullName evidence="3">Secreted protein</fullName>
    </recommendedName>
</protein>
<organism evidence="2">
    <name type="scientific">Lepeophtheirus salmonis</name>
    <name type="common">Salmon louse</name>
    <name type="synonym">Caligus salmonis</name>
    <dbReference type="NCBI Taxonomy" id="72036"/>
    <lineage>
        <taxon>Eukaryota</taxon>
        <taxon>Metazoa</taxon>
        <taxon>Ecdysozoa</taxon>
        <taxon>Arthropoda</taxon>
        <taxon>Crustacea</taxon>
        <taxon>Multicrustacea</taxon>
        <taxon>Hexanauplia</taxon>
        <taxon>Copepoda</taxon>
        <taxon>Siphonostomatoida</taxon>
        <taxon>Caligidae</taxon>
        <taxon>Lepeophtheirus</taxon>
    </lineage>
</organism>
<feature type="chain" id="PRO_5005487158" description="Secreted protein" evidence="1">
    <location>
        <begin position="20"/>
        <end position="67"/>
    </location>
</feature>
<accession>A0A0K2SVA4</accession>
<evidence type="ECO:0000256" key="1">
    <source>
        <dbReference type="SAM" id="SignalP"/>
    </source>
</evidence>
<name>A0A0K2SVA4_LEPSM</name>
<proteinExistence type="predicted"/>
<reference evidence="2" key="1">
    <citation type="submission" date="2014-05" db="EMBL/GenBank/DDBJ databases">
        <authorList>
            <person name="Chronopoulou M."/>
        </authorList>
    </citation>
    <scope>NUCLEOTIDE SEQUENCE</scope>
    <source>
        <tissue evidence="2">Whole organism</tissue>
    </source>
</reference>
<dbReference type="AlphaFoldDB" id="A0A0K2SVA4"/>
<evidence type="ECO:0008006" key="3">
    <source>
        <dbReference type="Google" id="ProtNLM"/>
    </source>
</evidence>
<feature type="signal peptide" evidence="1">
    <location>
        <begin position="1"/>
        <end position="19"/>
    </location>
</feature>
<dbReference type="EMBL" id="HACA01000307">
    <property type="protein sequence ID" value="CDW17668.1"/>
    <property type="molecule type" value="Transcribed_RNA"/>
</dbReference>
<keyword evidence="1" id="KW-0732">Signal</keyword>
<sequence length="67" mass="7726">MTFVMNFLFCNFAPLLTFAALENIPYCRRGMDHVAALTLHFCPQARCDSKSIMIWLHFFCFTVTNAS</sequence>